<name>A0A1H7HQE0_9BACT</name>
<dbReference type="STRING" id="573321.SAMN04488505_101365"/>
<dbReference type="InterPro" id="IPR050334">
    <property type="entry name" value="Molybdenum_import_ModC"/>
</dbReference>
<sequence>MSEKGRAFLTLEHITVRYLDKTLFTHLNWEVLEGQQWAITGNSGSGKTALLNTIAGRFNVINGGIHYHFYDQYRQQHTITDPYFTYRNLLAQVAHHHNFRNRSNTSDFYYQQRFNSMDAGDAPTVRQYLYGEAATPREEPLLAPLRINTLLDKELIKLSNGETRRVMIAKGLLQKPVLLMLDNPFTGLDVQTRRHFMDMVNQIIASGIHVLLVTNPTEIPDNITHVLTLDNGIITGRYTRQEFQQLPVATTVAANDGPVINGEKLQALVQPAPRAFNTIVHMENVHVQYGDNTILDNINWTVKPNEKWALLGPNGAGKSTLLSLINADNPQAYANELYLFDRKRGSGESIWDIKRKIGFVSPELHQYFPAGNNCLQVVCSGFFDIIGPTRKPSPEQTTHAQGWMEILGIEQYSTQSFKQVPESIQRLALLARALVKDPPLLIFDEPCQGLDSRQKQHFKQVIDTLCAVMELTLIFVTHYPEEIPASVTKVLQLEKGKVVAS</sequence>
<dbReference type="Pfam" id="PF00005">
    <property type="entry name" value="ABC_tran"/>
    <property type="match status" value="2"/>
</dbReference>
<keyword evidence="5" id="KW-1185">Reference proteome</keyword>
<dbReference type="InterPro" id="IPR027417">
    <property type="entry name" value="P-loop_NTPase"/>
</dbReference>
<dbReference type="SMART" id="SM00382">
    <property type="entry name" value="AAA"/>
    <property type="match status" value="2"/>
</dbReference>
<dbReference type="PANTHER" id="PTHR43514">
    <property type="entry name" value="ABC TRANSPORTER I FAMILY MEMBER 10"/>
    <property type="match status" value="1"/>
</dbReference>
<dbReference type="AlphaFoldDB" id="A0A1H7HQE0"/>
<protein>
    <submittedName>
        <fullName evidence="4">Molybdate transport system ATP-binding protein</fullName>
    </submittedName>
</protein>
<evidence type="ECO:0000259" key="3">
    <source>
        <dbReference type="PROSITE" id="PS50893"/>
    </source>
</evidence>
<gene>
    <name evidence="4" type="ORF">SAMN04488505_101365</name>
</gene>
<feature type="domain" description="ABC transporter" evidence="3">
    <location>
        <begin position="280"/>
        <end position="501"/>
    </location>
</feature>
<proteinExistence type="predicted"/>
<evidence type="ECO:0000256" key="1">
    <source>
        <dbReference type="ARBA" id="ARBA00022741"/>
    </source>
</evidence>
<dbReference type="Proteomes" id="UP000198984">
    <property type="component" value="Unassembled WGS sequence"/>
</dbReference>
<keyword evidence="1" id="KW-0547">Nucleotide-binding</keyword>
<dbReference type="InterPro" id="IPR003593">
    <property type="entry name" value="AAA+_ATPase"/>
</dbReference>
<evidence type="ECO:0000313" key="4">
    <source>
        <dbReference type="EMBL" id="SEK52576.1"/>
    </source>
</evidence>
<reference evidence="4 5" key="1">
    <citation type="submission" date="2016-10" db="EMBL/GenBank/DDBJ databases">
        <authorList>
            <person name="de Groot N.N."/>
        </authorList>
    </citation>
    <scope>NUCLEOTIDE SEQUENCE [LARGE SCALE GENOMIC DNA]</scope>
    <source>
        <strain evidence="4 5">DSM 21039</strain>
    </source>
</reference>
<keyword evidence="2 4" id="KW-0067">ATP-binding</keyword>
<accession>A0A1H7HQE0</accession>
<dbReference type="SUPFAM" id="SSF52540">
    <property type="entry name" value="P-loop containing nucleoside triphosphate hydrolases"/>
    <property type="match status" value="2"/>
</dbReference>
<dbReference type="InterPro" id="IPR003439">
    <property type="entry name" value="ABC_transporter-like_ATP-bd"/>
</dbReference>
<dbReference type="GO" id="GO:0016887">
    <property type="term" value="F:ATP hydrolysis activity"/>
    <property type="evidence" value="ECO:0007669"/>
    <property type="project" value="InterPro"/>
</dbReference>
<feature type="domain" description="ABC transporter" evidence="3">
    <location>
        <begin position="9"/>
        <end position="256"/>
    </location>
</feature>
<evidence type="ECO:0000313" key="5">
    <source>
        <dbReference type="Proteomes" id="UP000198984"/>
    </source>
</evidence>
<dbReference type="Gene3D" id="3.40.50.300">
    <property type="entry name" value="P-loop containing nucleotide triphosphate hydrolases"/>
    <property type="match status" value="2"/>
</dbReference>
<organism evidence="4 5">
    <name type="scientific">Chitinophaga rupis</name>
    <dbReference type="NCBI Taxonomy" id="573321"/>
    <lineage>
        <taxon>Bacteria</taxon>
        <taxon>Pseudomonadati</taxon>
        <taxon>Bacteroidota</taxon>
        <taxon>Chitinophagia</taxon>
        <taxon>Chitinophagales</taxon>
        <taxon>Chitinophagaceae</taxon>
        <taxon>Chitinophaga</taxon>
    </lineage>
</organism>
<dbReference type="EMBL" id="FOBB01000001">
    <property type="protein sequence ID" value="SEK52576.1"/>
    <property type="molecule type" value="Genomic_DNA"/>
</dbReference>
<dbReference type="OrthoDB" id="9789994at2"/>
<evidence type="ECO:0000256" key="2">
    <source>
        <dbReference type="ARBA" id="ARBA00022840"/>
    </source>
</evidence>
<dbReference type="RefSeq" id="WP_089906437.1">
    <property type="nucleotide sequence ID" value="NZ_FOBB01000001.1"/>
</dbReference>
<dbReference type="PANTHER" id="PTHR43514:SF4">
    <property type="entry name" value="ABC TRANSPORTER I FAMILY MEMBER 10"/>
    <property type="match status" value="1"/>
</dbReference>
<dbReference type="GO" id="GO:0005524">
    <property type="term" value="F:ATP binding"/>
    <property type="evidence" value="ECO:0007669"/>
    <property type="project" value="UniProtKB-KW"/>
</dbReference>
<dbReference type="PROSITE" id="PS50893">
    <property type="entry name" value="ABC_TRANSPORTER_2"/>
    <property type="match status" value="2"/>
</dbReference>